<name>A0A371BAH1_9BRAD</name>
<feature type="domain" description="HTH marR-type" evidence="1">
    <location>
        <begin position="17"/>
        <end position="151"/>
    </location>
</feature>
<proteinExistence type="predicted"/>
<gene>
    <name evidence="2" type="ORF">DXH78_08370</name>
</gene>
<dbReference type="PANTHER" id="PTHR33164:SF43">
    <property type="entry name" value="HTH-TYPE TRANSCRIPTIONAL REPRESSOR YETL"/>
    <property type="match status" value="1"/>
</dbReference>
<evidence type="ECO:0000313" key="2">
    <source>
        <dbReference type="EMBL" id="RDV04578.1"/>
    </source>
</evidence>
<organism evidence="2 3">
    <name type="scientific">Undibacter mobilis</name>
    <dbReference type="NCBI Taxonomy" id="2292256"/>
    <lineage>
        <taxon>Bacteria</taxon>
        <taxon>Pseudomonadati</taxon>
        <taxon>Pseudomonadota</taxon>
        <taxon>Alphaproteobacteria</taxon>
        <taxon>Hyphomicrobiales</taxon>
        <taxon>Nitrobacteraceae</taxon>
        <taxon>Undibacter</taxon>
    </lineage>
</organism>
<dbReference type="EMBL" id="QRGO01000001">
    <property type="protein sequence ID" value="RDV04578.1"/>
    <property type="molecule type" value="Genomic_DNA"/>
</dbReference>
<dbReference type="RefSeq" id="WP_115516603.1">
    <property type="nucleotide sequence ID" value="NZ_QRGO01000001.1"/>
</dbReference>
<dbReference type="InterPro" id="IPR036390">
    <property type="entry name" value="WH_DNA-bd_sf"/>
</dbReference>
<dbReference type="Gene3D" id="1.10.10.10">
    <property type="entry name" value="Winged helix-like DNA-binding domain superfamily/Winged helix DNA-binding domain"/>
    <property type="match status" value="1"/>
</dbReference>
<dbReference type="SUPFAM" id="SSF46785">
    <property type="entry name" value="Winged helix' DNA-binding domain"/>
    <property type="match status" value="1"/>
</dbReference>
<evidence type="ECO:0000313" key="3">
    <source>
        <dbReference type="Proteomes" id="UP000263993"/>
    </source>
</evidence>
<dbReference type="GO" id="GO:0003700">
    <property type="term" value="F:DNA-binding transcription factor activity"/>
    <property type="evidence" value="ECO:0007669"/>
    <property type="project" value="InterPro"/>
</dbReference>
<dbReference type="InterPro" id="IPR000835">
    <property type="entry name" value="HTH_MarR-typ"/>
</dbReference>
<dbReference type="PANTHER" id="PTHR33164">
    <property type="entry name" value="TRANSCRIPTIONAL REGULATOR, MARR FAMILY"/>
    <property type="match status" value="1"/>
</dbReference>
<dbReference type="InterPro" id="IPR036388">
    <property type="entry name" value="WH-like_DNA-bd_sf"/>
</dbReference>
<dbReference type="Proteomes" id="UP000263993">
    <property type="component" value="Unassembled WGS sequence"/>
</dbReference>
<dbReference type="GO" id="GO:0006950">
    <property type="term" value="P:response to stress"/>
    <property type="evidence" value="ECO:0007669"/>
    <property type="project" value="TreeGrafter"/>
</dbReference>
<dbReference type="PROSITE" id="PS50995">
    <property type="entry name" value="HTH_MARR_2"/>
    <property type="match status" value="1"/>
</dbReference>
<reference evidence="3" key="1">
    <citation type="submission" date="2018-08" db="EMBL/GenBank/DDBJ databases">
        <authorList>
            <person name="Kim S.-J."/>
            <person name="Jung G.-Y."/>
        </authorList>
    </citation>
    <scope>NUCLEOTIDE SEQUENCE [LARGE SCALE GENOMIC DNA]</scope>
    <source>
        <strain evidence="3">GY_H</strain>
    </source>
</reference>
<protein>
    <submittedName>
        <fullName evidence="2">MarR family transcriptional regulator</fullName>
    </submittedName>
</protein>
<dbReference type="OrthoDB" id="7063965at2"/>
<sequence length="159" mass="17934">MNGPKLKAATRPLSKQHLRLWLRLLRAARRIESELRERLRKEFAITLPQFDVMAALARKEDGMTMTELSRMLMVSNGNVTGIIDRLTTDKVVLRQAPANDRRSFIVRLTPKGAAQFAVIARAHEEWVDELLADFDAAQTEDLIEMLGGLSADRHGGTQQ</sequence>
<dbReference type="AlphaFoldDB" id="A0A371BAH1"/>
<dbReference type="Pfam" id="PF01047">
    <property type="entry name" value="MarR"/>
    <property type="match status" value="1"/>
</dbReference>
<evidence type="ECO:0000259" key="1">
    <source>
        <dbReference type="PROSITE" id="PS50995"/>
    </source>
</evidence>
<comment type="caution">
    <text evidence="2">The sequence shown here is derived from an EMBL/GenBank/DDBJ whole genome shotgun (WGS) entry which is preliminary data.</text>
</comment>
<keyword evidence="3" id="KW-1185">Reference proteome</keyword>
<dbReference type="PRINTS" id="PR00598">
    <property type="entry name" value="HTHMARR"/>
</dbReference>
<dbReference type="InterPro" id="IPR039422">
    <property type="entry name" value="MarR/SlyA-like"/>
</dbReference>
<accession>A0A371BAH1</accession>
<dbReference type="SMART" id="SM00347">
    <property type="entry name" value="HTH_MARR"/>
    <property type="match status" value="1"/>
</dbReference>